<reference evidence="6" key="1">
    <citation type="submission" date="2019-03" db="EMBL/GenBank/DDBJ databases">
        <title>Lake Tanganyika Metagenome-Assembled Genomes (MAGs).</title>
        <authorList>
            <person name="Tran P."/>
        </authorList>
    </citation>
    <scope>NUCLEOTIDE SEQUENCE</scope>
    <source>
        <strain evidence="6">K_DeepCast_65m_m2_066</strain>
    </source>
</reference>
<dbReference type="InterPro" id="IPR019921">
    <property type="entry name" value="Lucif-like_OxRdtase_Rv2161c"/>
</dbReference>
<keyword evidence="3" id="KW-0560">Oxidoreductase</keyword>
<gene>
    <name evidence="6" type="ORF">FJZ47_01625</name>
</gene>
<dbReference type="InterPro" id="IPR011251">
    <property type="entry name" value="Luciferase-like_dom"/>
</dbReference>
<dbReference type="Proteomes" id="UP000712673">
    <property type="component" value="Unassembled WGS sequence"/>
</dbReference>
<keyword evidence="1" id="KW-0285">Flavoprotein</keyword>
<evidence type="ECO:0000256" key="3">
    <source>
        <dbReference type="ARBA" id="ARBA00023002"/>
    </source>
</evidence>
<dbReference type="NCBIfam" id="TIGR03619">
    <property type="entry name" value="F420_Rv2161c"/>
    <property type="match status" value="1"/>
</dbReference>
<evidence type="ECO:0000256" key="1">
    <source>
        <dbReference type="ARBA" id="ARBA00022630"/>
    </source>
</evidence>
<dbReference type="AlphaFoldDB" id="A0A938AZE2"/>
<keyword evidence="2" id="KW-0288">FMN</keyword>
<dbReference type="InterPro" id="IPR050172">
    <property type="entry name" value="SsuD_RutA_monooxygenase"/>
</dbReference>
<dbReference type="Gene3D" id="3.20.20.30">
    <property type="entry name" value="Luciferase-like domain"/>
    <property type="match status" value="1"/>
</dbReference>
<evidence type="ECO:0000313" key="7">
    <source>
        <dbReference type="Proteomes" id="UP000712673"/>
    </source>
</evidence>
<proteinExistence type="predicted"/>
<dbReference type="GO" id="GO:0008726">
    <property type="term" value="F:alkanesulfonate monooxygenase activity"/>
    <property type="evidence" value="ECO:0007669"/>
    <property type="project" value="TreeGrafter"/>
</dbReference>
<accession>A0A938AZE2</accession>
<evidence type="ECO:0000259" key="5">
    <source>
        <dbReference type="Pfam" id="PF00296"/>
    </source>
</evidence>
<protein>
    <submittedName>
        <fullName evidence="6">LLM class F420-dependent oxidoreductase</fullName>
    </submittedName>
</protein>
<dbReference type="Pfam" id="PF00296">
    <property type="entry name" value="Bac_luciferase"/>
    <property type="match status" value="1"/>
</dbReference>
<dbReference type="GO" id="GO:0046306">
    <property type="term" value="P:alkanesulfonate catabolic process"/>
    <property type="evidence" value="ECO:0007669"/>
    <property type="project" value="TreeGrafter"/>
</dbReference>
<dbReference type="PANTHER" id="PTHR42847:SF4">
    <property type="entry name" value="ALKANESULFONATE MONOOXYGENASE-RELATED"/>
    <property type="match status" value="1"/>
</dbReference>
<evidence type="ECO:0000313" key="6">
    <source>
        <dbReference type="EMBL" id="MBM3222492.1"/>
    </source>
</evidence>
<keyword evidence="4" id="KW-0503">Monooxygenase</keyword>
<organism evidence="6 7">
    <name type="scientific">Tectimicrobiota bacterium</name>
    <dbReference type="NCBI Taxonomy" id="2528274"/>
    <lineage>
        <taxon>Bacteria</taxon>
        <taxon>Pseudomonadati</taxon>
        <taxon>Nitrospinota/Tectimicrobiota group</taxon>
        <taxon>Candidatus Tectimicrobiota</taxon>
    </lineage>
</organism>
<evidence type="ECO:0000256" key="4">
    <source>
        <dbReference type="ARBA" id="ARBA00023033"/>
    </source>
</evidence>
<dbReference type="SUPFAM" id="SSF51679">
    <property type="entry name" value="Bacterial luciferase-like"/>
    <property type="match status" value="1"/>
</dbReference>
<dbReference type="InterPro" id="IPR036661">
    <property type="entry name" value="Luciferase-like_sf"/>
</dbReference>
<name>A0A938AZE2_UNCTE</name>
<feature type="domain" description="Luciferase-like" evidence="5">
    <location>
        <begin position="14"/>
        <end position="233"/>
    </location>
</feature>
<dbReference type="PANTHER" id="PTHR42847">
    <property type="entry name" value="ALKANESULFONATE MONOOXYGENASE"/>
    <property type="match status" value="1"/>
</dbReference>
<sequence>MQYGVVFPQIEFGNDVQAIRDYAQTAEGLGYDYLLVYDHVLGAHPNRQPQLTGPYTYQDPFHEPMVFFGFLAAITTRLELVTGILILPQRQTALVAKQTAEVDVLSGGRLRLGIGLGWNYVEYDALNEDFHTRGRRVEEQIAVLRKLWTEPLVTHNTARHTIDNAGINPLPIQRPIPIWFGGWSDPVFQRVARLGDGWMPAGRPPDDRMKASLEQIHGYLEAAGRDRKQFGIDPWISIQGLGKDEWHRRVEAWRDLGATHIAVDTMRAGFTSPKAHIDAIRSFREVLS</sequence>
<dbReference type="EMBL" id="VGLS01000024">
    <property type="protein sequence ID" value="MBM3222492.1"/>
    <property type="molecule type" value="Genomic_DNA"/>
</dbReference>
<evidence type="ECO:0000256" key="2">
    <source>
        <dbReference type="ARBA" id="ARBA00022643"/>
    </source>
</evidence>
<comment type="caution">
    <text evidence="6">The sequence shown here is derived from an EMBL/GenBank/DDBJ whole genome shotgun (WGS) entry which is preliminary data.</text>
</comment>